<dbReference type="Pfam" id="PF02195">
    <property type="entry name" value="ParB_N"/>
    <property type="match status" value="1"/>
</dbReference>
<dbReference type="InterPro" id="IPR003115">
    <property type="entry name" value="ParB_N"/>
</dbReference>
<dbReference type="Gene3D" id="3.90.1530.30">
    <property type="match status" value="1"/>
</dbReference>
<evidence type="ECO:0000256" key="2">
    <source>
        <dbReference type="ARBA" id="ARBA00023125"/>
    </source>
</evidence>
<dbReference type="SUPFAM" id="SSF109709">
    <property type="entry name" value="KorB DNA-binding domain-like"/>
    <property type="match status" value="1"/>
</dbReference>
<comment type="similarity">
    <text evidence="1">Belongs to the ParB family.</text>
</comment>
<feature type="domain" description="ParB-like N-terminal" evidence="3">
    <location>
        <begin position="39"/>
        <end position="129"/>
    </location>
</feature>
<dbReference type="Gene3D" id="1.10.10.2830">
    <property type="match status" value="1"/>
</dbReference>
<evidence type="ECO:0000313" key="5">
    <source>
        <dbReference type="Proteomes" id="UP000236569"/>
    </source>
</evidence>
<dbReference type="InterPro" id="IPR004437">
    <property type="entry name" value="ParB/RepB/Spo0J"/>
</dbReference>
<keyword evidence="5" id="KW-1185">Reference proteome</keyword>
<gene>
    <name evidence="4" type="ORF">DAERI_020298</name>
</gene>
<dbReference type="EMBL" id="BFAG01000002">
    <property type="protein sequence ID" value="GBF04701.1"/>
    <property type="molecule type" value="Genomic_DNA"/>
</dbReference>
<dbReference type="SMART" id="SM00470">
    <property type="entry name" value="ParB"/>
    <property type="match status" value="1"/>
</dbReference>
<dbReference type="OrthoDB" id="9802051at2"/>
<dbReference type="FunFam" id="3.90.1530.30:FF:000001">
    <property type="entry name" value="Chromosome partitioning protein ParB"/>
    <property type="match status" value="1"/>
</dbReference>
<dbReference type="PANTHER" id="PTHR33375">
    <property type="entry name" value="CHROMOSOME-PARTITIONING PROTEIN PARB-RELATED"/>
    <property type="match status" value="1"/>
</dbReference>
<dbReference type="PANTHER" id="PTHR33375:SF7">
    <property type="entry name" value="CHROMOSOME 2-PARTITIONING PROTEIN PARB-RELATED"/>
    <property type="match status" value="1"/>
</dbReference>
<dbReference type="GO" id="GO:0005694">
    <property type="term" value="C:chromosome"/>
    <property type="evidence" value="ECO:0007669"/>
    <property type="project" value="TreeGrafter"/>
</dbReference>
<dbReference type="NCBIfam" id="TIGR00180">
    <property type="entry name" value="parB_part"/>
    <property type="match status" value="1"/>
</dbReference>
<evidence type="ECO:0000259" key="3">
    <source>
        <dbReference type="SMART" id="SM00470"/>
    </source>
</evidence>
<keyword evidence="2" id="KW-0238">DNA-binding</keyword>
<dbReference type="InterPro" id="IPR050336">
    <property type="entry name" value="Chromosome_partition/occlusion"/>
</dbReference>
<accession>A0A2I9DIW1</accession>
<dbReference type="AlphaFoldDB" id="A0A2I9DIW1"/>
<dbReference type="InterPro" id="IPR036086">
    <property type="entry name" value="ParB/Sulfiredoxin_sf"/>
</dbReference>
<sequence>MTRNAFKKPKAPSMGALLSRSLEFSGAVPAQDGEVGEVQQLPIDALQPNSRQPRRFFNEESLKALAESLRQEGVLQPLMVRPLEGGHFEIVYGERRWRAARLAGLPSVPVRVRTLTDSQVELLAAVENLQREDLNRYDEVSYKLRLVAALFEITPEEAIRRLKELRRQPGSHPEQVAQLEHLFTQLGREKWPSFVTNGLPALRLPETLVEAVQTGALEYTKALLIARAPQEHHEALLKRTLEEEHSHASLTDVVAQLKPTARGDADAQLLSLRRKISPRRLGKLPQKQRAEAERLIRRLHELLSD</sequence>
<evidence type="ECO:0000256" key="1">
    <source>
        <dbReference type="ARBA" id="ARBA00006295"/>
    </source>
</evidence>
<organism evidence="4 5">
    <name type="scientific">Deinococcus aerius</name>
    <dbReference type="NCBI Taxonomy" id="200253"/>
    <lineage>
        <taxon>Bacteria</taxon>
        <taxon>Thermotogati</taxon>
        <taxon>Deinococcota</taxon>
        <taxon>Deinococci</taxon>
        <taxon>Deinococcales</taxon>
        <taxon>Deinococcaceae</taxon>
        <taxon>Deinococcus</taxon>
    </lineage>
</organism>
<evidence type="ECO:0000313" key="4">
    <source>
        <dbReference type="EMBL" id="GBF04701.1"/>
    </source>
</evidence>
<name>A0A2I9DIW1_9DEIO</name>
<dbReference type="SUPFAM" id="SSF110849">
    <property type="entry name" value="ParB/Sulfiredoxin"/>
    <property type="match status" value="1"/>
</dbReference>
<protein>
    <submittedName>
        <fullName evidence="4">ParB-like partition protein</fullName>
    </submittedName>
</protein>
<dbReference type="GO" id="GO:0007059">
    <property type="term" value="P:chromosome segregation"/>
    <property type="evidence" value="ECO:0007669"/>
    <property type="project" value="TreeGrafter"/>
</dbReference>
<reference evidence="5" key="1">
    <citation type="submission" date="2018-01" db="EMBL/GenBank/DDBJ databases">
        <title>Draft Genome Sequence of the Radioresistant Bacterium Deinococcus aerius TR0125, Isolated from the Higher Atmosphere above Japan.</title>
        <authorList>
            <person name="Satoh K."/>
            <person name="Arai H."/>
            <person name="Sanzen T."/>
            <person name="Kawaguchi Y."/>
            <person name="Hayashi H."/>
            <person name="Yokobori S."/>
            <person name="Yamagishi A."/>
            <person name="Oono Y."/>
            <person name="Narumi I."/>
        </authorList>
    </citation>
    <scope>NUCLEOTIDE SEQUENCE [LARGE SCALE GENOMIC DNA]</scope>
    <source>
        <strain evidence="5">TR0125</strain>
    </source>
</reference>
<dbReference type="Proteomes" id="UP000236569">
    <property type="component" value="Unassembled WGS sequence"/>
</dbReference>
<comment type="caution">
    <text evidence="4">The sequence shown here is derived from an EMBL/GenBank/DDBJ whole genome shotgun (WGS) entry which is preliminary data.</text>
</comment>
<dbReference type="CDD" id="cd16393">
    <property type="entry name" value="SPO0J_N"/>
    <property type="match status" value="1"/>
</dbReference>
<proteinExistence type="inferred from homology"/>
<dbReference type="GO" id="GO:0003677">
    <property type="term" value="F:DNA binding"/>
    <property type="evidence" value="ECO:0007669"/>
    <property type="project" value="UniProtKB-KW"/>
</dbReference>